<dbReference type="Proteomes" id="UP000608662">
    <property type="component" value="Unassembled WGS sequence"/>
</dbReference>
<keyword evidence="1" id="KW-1133">Transmembrane helix</keyword>
<proteinExistence type="predicted"/>
<accession>A0A847TYI6</accession>
<organism evidence="2 3">
    <name type="scientific">Halomicrobium mukohataei</name>
    <dbReference type="NCBI Taxonomy" id="57705"/>
    <lineage>
        <taxon>Archaea</taxon>
        <taxon>Methanobacteriati</taxon>
        <taxon>Methanobacteriota</taxon>
        <taxon>Stenosarchaea group</taxon>
        <taxon>Halobacteria</taxon>
        <taxon>Halobacteriales</taxon>
        <taxon>Haloarculaceae</taxon>
        <taxon>Halomicrobium</taxon>
    </lineage>
</organism>
<comment type="caution">
    <text evidence="2">The sequence shown here is derived from an EMBL/GenBank/DDBJ whole genome shotgun (WGS) entry which is preliminary data.</text>
</comment>
<evidence type="ECO:0000313" key="3">
    <source>
        <dbReference type="Proteomes" id="UP000608662"/>
    </source>
</evidence>
<name>A0A847TYI6_9EURY</name>
<feature type="transmembrane region" description="Helical" evidence="1">
    <location>
        <begin position="92"/>
        <end position="114"/>
    </location>
</feature>
<protein>
    <submittedName>
        <fullName evidence="2">Uncharacterized protein</fullName>
    </submittedName>
</protein>
<sequence length="196" mass="22512">MLESYGLGIIIGVRYGLELGEYRNRIMNAIVSEITRSIFTTCLYMIDVAHIYYRLNISEYVVIKQAWDDTVEANKYYFQKDWEDIAEWPNMFLAGIFVFGMSDPILPIFYNFLINYTPSGLVLNIFDISSLEHLIITSAQVVSIFLTLISLISPVFVFFKSLFNRGEIPTQDILDIPAGISIKTNEHAEIIIDENQ</sequence>
<feature type="transmembrane region" description="Helical" evidence="1">
    <location>
        <begin position="134"/>
        <end position="159"/>
    </location>
</feature>
<dbReference type="AlphaFoldDB" id="A0A847TYI6"/>
<dbReference type="EMBL" id="WOYG01000001">
    <property type="protein sequence ID" value="NLV08363.1"/>
    <property type="molecule type" value="Genomic_DNA"/>
</dbReference>
<keyword evidence="1" id="KW-0812">Transmembrane</keyword>
<gene>
    <name evidence="2" type="ORF">GOC74_00190</name>
</gene>
<evidence type="ECO:0000256" key="1">
    <source>
        <dbReference type="SAM" id="Phobius"/>
    </source>
</evidence>
<dbReference type="RefSeq" id="WP_170092398.1">
    <property type="nucleotide sequence ID" value="NZ_WOYG01000001.1"/>
</dbReference>
<evidence type="ECO:0000313" key="2">
    <source>
        <dbReference type="EMBL" id="NLV08363.1"/>
    </source>
</evidence>
<keyword evidence="1" id="KW-0472">Membrane</keyword>
<reference evidence="2" key="1">
    <citation type="submission" date="2019-12" db="EMBL/GenBank/DDBJ databases">
        <title>Whole-genome sequence of Halomicrobium mukohataei pws1.</title>
        <authorList>
            <person name="Verma D.K."/>
            <person name="Gopal K."/>
            <person name="Prasad E.S."/>
        </authorList>
    </citation>
    <scope>NUCLEOTIDE SEQUENCE</scope>
    <source>
        <strain evidence="2">Pws1</strain>
    </source>
</reference>